<feature type="transmembrane region" description="Helical" evidence="3">
    <location>
        <begin position="80"/>
        <end position="101"/>
    </location>
</feature>
<gene>
    <name evidence="4" type="ORF">CYCCA115_LOCUS12154</name>
</gene>
<dbReference type="PANTHER" id="PTHR48054">
    <property type="entry name" value="RECEPTOR KINASE-LIKE PROTEIN XA21"/>
    <property type="match status" value="1"/>
</dbReference>
<sequence>MSTEERTMLADIDIEENRNGHETEIDASGLECDIIPTNEKEIRAGHENTTEAPKSAPPHEKEDHIAIAALAKNTSGMNKCFIICAFAVVAVASGVTGALIARKQSPGAIALSTNPIVPQTTVSPTTSHPTTAPSTHSNPTEEPTSPPTTASPSTHSNPTEEPTSPPTTASPTTLTPSLSPRQSAILDAFTDYGPVHAEAFQWLLDTDEWVPSSMISGDTKALWHQRYAVATLFYSTNVPYLANSAFRTTNSVCEWAGIECSDGLEVDELDLAHAMMSGSIPTEIGMLTGLSYLDFTNNDIGGPLPSEIGLLSDLNDILLSHNSITGSVPSEIGHSSLWFLYADHNKFSGSLPPQLKKVLGVDLSFNQLSEHIPDDLFTDRLSMLILNDNRLSGSLPESLLEASQLTTLWLWNNELTGSIPALNAILSSCKIGNNQFSDTTNGEGFCSL</sequence>
<proteinExistence type="predicted"/>
<dbReference type="EMBL" id="CAKOGP040001758">
    <property type="protein sequence ID" value="CAJ1949552.1"/>
    <property type="molecule type" value="Genomic_DNA"/>
</dbReference>
<keyword evidence="5" id="KW-1185">Reference proteome</keyword>
<dbReference type="PANTHER" id="PTHR48054:SF82">
    <property type="entry name" value="LRR RECEPTOR-LIKE SERINE_THREONINE-PROTEIN KINASE FLS2"/>
    <property type="match status" value="1"/>
</dbReference>
<keyword evidence="1" id="KW-0677">Repeat</keyword>
<keyword evidence="3" id="KW-1133">Transmembrane helix</keyword>
<feature type="region of interest" description="Disordered" evidence="2">
    <location>
        <begin position="116"/>
        <end position="177"/>
    </location>
</feature>
<organism evidence="4 5">
    <name type="scientific">Cylindrotheca closterium</name>
    <dbReference type="NCBI Taxonomy" id="2856"/>
    <lineage>
        <taxon>Eukaryota</taxon>
        <taxon>Sar</taxon>
        <taxon>Stramenopiles</taxon>
        <taxon>Ochrophyta</taxon>
        <taxon>Bacillariophyta</taxon>
        <taxon>Bacillariophyceae</taxon>
        <taxon>Bacillariophycidae</taxon>
        <taxon>Bacillariales</taxon>
        <taxon>Bacillariaceae</taxon>
        <taxon>Cylindrotheca</taxon>
    </lineage>
</organism>
<name>A0AAD2PUC5_9STRA</name>
<dbReference type="Pfam" id="PF00560">
    <property type="entry name" value="LRR_1"/>
    <property type="match status" value="2"/>
</dbReference>
<dbReference type="FunFam" id="3.80.10.10:FF:000383">
    <property type="entry name" value="Leucine-rich repeat receptor protein kinase EMS1"/>
    <property type="match status" value="1"/>
</dbReference>
<dbReference type="Proteomes" id="UP001295423">
    <property type="component" value="Unassembled WGS sequence"/>
</dbReference>
<dbReference type="InterPro" id="IPR052592">
    <property type="entry name" value="LRR-RLK"/>
</dbReference>
<keyword evidence="3" id="KW-0812">Transmembrane</keyword>
<dbReference type="InterPro" id="IPR001611">
    <property type="entry name" value="Leu-rich_rpt"/>
</dbReference>
<reference evidence="4" key="1">
    <citation type="submission" date="2023-08" db="EMBL/GenBank/DDBJ databases">
        <authorList>
            <person name="Audoor S."/>
            <person name="Bilcke G."/>
        </authorList>
    </citation>
    <scope>NUCLEOTIDE SEQUENCE</scope>
</reference>
<dbReference type="SUPFAM" id="SSF52058">
    <property type="entry name" value="L domain-like"/>
    <property type="match status" value="1"/>
</dbReference>
<evidence type="ECO:0000313" key="4">
    <source>
        <dbReference type="EMBL" id="CAJ1949552.1"/>
    </source>
</evidence>
<evidence type="ECO:0000313" key="5">
    <source>
        <dbReference type="Proteomes" id="UP001295423"/>
    </source>
</evidence>
<evidence type="ECO:0008006" key="6">
    <source>
        <dbReference type="Google" id="ProtNLM"/>
    </source>
</evidence>
<feature type="compositionally biased region" description="Low complexity" evidence="2">
    <location>
        <begin position="120"/>
        <end position="177"/>
    </location>
</feature>
<evidence type="ECO:0000256" key="2">
    <source>
        <dbReference type="SAM" id="MobiDB-lite"/>
    </source>
</evidence>
<comment type="caution">
    <text evidence="4">The sequence shown here is derived from an EMBL/GenBank/DDBJ whole genome shotgun (WGS) entry which is preliminary data.</text>
</comment>
<dbReference type="AlphaFoldDB" id="A0AAD2PUC5"/>
<dbReference type="InterPro" id="IPR032675">
    <property type="entry name" value="LRR_dom_sf"/>
</dbReference>
<accession>A0AAD2PUC5</accession>
<protein>
    <recommendedName>
        <fullName evidence="6">Leucine-rich repeat-containing N-terminal plant-type domain-containing protein</fullName>
    </recommendedName>
</protein>
<keyword evidence="3" id="KW-0472">Membrane</keyword>
<evidence type="ECO:0000256" key="3">
    <source>
        <dbReference type="SAM" id="Phobius"/>
    </source>
</evidence>
<dbReference type="Gene3D" id="3.80.10.10">
    <property type="entry name" value="Ribonuclease Inhibitor"/>
    <property type="match status" value="2"/>
</dbReference>
<evidence type="ECO:0000256" key="1">
    <source>
        <dbReference type="ARBA" id="ARBA00022737"/>
    </source>
</evidence>